<dbReference type="Proteomes" id="UP001184230">
    <property type="component" value="Unassembled WGS sequence"/>
</dbReference>
<comment type="caution">
    <text evidence="1">The sequence shown here is derived from an EMBL/GenBank/DDBJ whole genome shotgun (WGS) entry which is preliminary data.</text>
</comment>
<reference evidence="1 2" key="1">
    <citation type="submission" date="2023-07" db="EMBL/GenBank/DDBJ databases">
        <title>Sorghum-associated microbial communities from plants grown in Nebraska, USA.</title>
        <authorList>
            <person name="Schachtman D."/>
        </authorList>
    </citation>
    <scope>NUCLEOTIDE SEQUENCE [LARGE SCALE GENOMIC DNA]</scope>
    <source>
        <strain evidence="1 2">DS1781</strain>
    </source>
</reference>
<evidence type="ECO:0000313" key="2">
    <source>
        <dbReference type="Proteomes" id="UP001184230"/>
    </source>
</evidence>
<proteinExistence type="predicted"/>
<accession>A0ABU1NMP8</accession>
<dbReference type="EMBL" id="JAVDRF010000022">
    <property type="protein sequence ID" value="MDR6539727.1"/>
    <property type="molecule type" value="Genomic_DNA"/>
</dbReference>
<gene>
    <name evidence="1" type="ORF">J2739_005529</name>
</gene>
<sequence length="142" mass="15831">MSGTKTPASGIRRLSLLVAMLGAAILPCLAVERAAFAPLNGAQIRSVLQGKVVSDDRHWAHHYLADGRLMRLQNGRLKPGQWMVQHDELCFLLPEVSRTEPVCFQVARRGNELQYLDGERVVYESVVRSRSAARMFDGTGER</sequence>
<evidence type="ECO:0000313" key="1">
    <source>
        <dbReference type="EMBL" id="MDR6539727.1"/>
    </source>
</evidence>
<organism evidence="1 2">
    <name type="scientific">Variovorax soli</name>
    <dbReference type="NCBI Taxonomy" id="376815"/>
    <lineage>
        <taxon>Bacteria</taxon>
        <taxon>Pseudomonadati</taxon>
        <taxon>Pseudomonadota</taxon>
        <taxon>Betaproteobacteria</taxon>
        <taxon>Burkholderiales</taxon>
        <taxon>Comamonadaceae</taxon>
        <taxon>Variovorax</taxon>
    </lineage>
</organism>
<protein>
    <submittedName>
        <fullName evidence="1">Uncharacterized protein</fullName>
    </submittedName>
</protein>
<name>A0ABU1NMP8_9BURK</name>
<keyword evidence="2" id="KW-1185">Reference proteome</keyword>
<dbReference type="RefSeq" id="WP_309907653.1">
    <property type="nucleotide sequence ID" value="NZ_JAVDRF010000022.1"/>
</dbReference>